<evidence type="ECO:0000313" key="2">
    <source>
        <dbReference type="Proteomes" id="UP000186698"/>
    </source>
</evidence>
<feature type="compositionally biased region" description="Pro residues" evidence="1">
    <location>
        <begin position="145"/>
        <end position="154"/>
    </location>
</feature>
<dbReference type="RefSeq" id="XP_041421111.1">
    <property type="nucleotide sequence ID" value="XM_041565177.1"/>
</dbReference>
<dbReference type="AlphaFoldDB" id="A0A8J1KUY1"/>
<gene>
    <name evidence="3" type="primary">LOC121394351</name>
</gene>
<dbReference type="Proteomes" id="UP000186698">
    <property type="component" value="Chromosome 5S"/>
</dbReference>
<proteinExistence type="predicted"/>
<keyword evidence="2" id="KW-1185">Reference proteome</keyword>
<dbReference type="KEGG" id="xla:121394351"/>
<reference evidence="3" key="1">
    <citation type="submission" date="2025-08" db="UniProtKB">
        <authorList>
            <consortium name="RefSeq"/>
        </authorList>
    </citation>
    <scope>IDENTIFICATION</scope>
    <source>
        <strain evidence="3">J_2021</strain>
        <tissue evidence="3">Erythrocytes</tissue>
    </source>
</reference>
<name>A0A8J1KUY1_XENLA</name>
<accession>A0A8J1KUY1</accession>
<feature type="region of interest" description="Disordered" evidence="1">
    <location>
        <begin position="130"/>
        <end position="188"/>
    </location>
</feature>
<evidence type="ECO:0000256" key="1">
    <source>
        <dbReference type="SAM" id="MobiDB-lite"/>
    </source>
</evidence>
<dbReference type="GeneID" id="121394351"/>
<evidence type="ECO:0000313" key="3">
    <source>
        <dbReference type="RefSeq" id="XP_041421111.1"/>
    </source>
</evidence>
<organism evidence="2 3">
    <name type="scientific">Xenopus laevis</name>
    <name type="common">African clawed frog</name>
    <dbReference type="NCBI Taxonomy" id="8355"/>
    <lineage>
        <taxon>Eukaryota</taxon>
        <taxon>Metazoa</taxon>
        <taxon>Chordata</taxon>
        <taxon>Craniata</taxon>
        <taxon>Vertebrata</taxon>
        <taxon>Euteleostomi</taxon>
        <taxon>Amphibia</taxon>
        <taxon>Batrachia</taxon>
        <taxon>Anura</taxon>
        <taxon>Pipoidea</taxon>
        <taxon>Pipidae</taxon>
        <taxon>Xenopodinae</taxon>
        <taxon>Xenopus</taxon>
        <taxon>Xenopus</taxon>
    </lineage>
</organism>
<sequence>MSVDVREKYLPDTGQSLTKHIIEVPSCVTPSEAKGDQSVTVETHKEFLAFSGLLDMTTIVSVGSNVFVGGGLEDVVNTWLCSRRSPSTEGGTVWPSSSPHSPAGFPLTEQLRAAGDTKTPAGRCHLQHRGLRLSSPHRVPSHPTGKPPHIPGLPRPASQSRTRAGEPRVPVSRLETEPLPVRGRGSRRERSACDWDSSLCLLSALLLRKILAT</sequence>
<protein>
    <submittedName>
        <fullName evidence="3">Uncharacterized protein LOC121394351</fullName>
    </submittedName>
</protein>